<evidence type="ECO:0000313" key="7">
    <source>
        <dbReference type="Proteomes" id="UP000193083"/>
    </source>
</evidence>
<dbReference type="Pfam" id="PF18312">
    <property type="entry name" value="ScsC_N"/>
    <property type="match status" value="1"/>
</dbReference>
<organism evidence="6 7">
    <name type="scientific">Mesorhizobium australicum</name>
    <dbReference type="NCBI Taxonomy" id="536018"/>
    <lineage>
        <taxon>Bacteria</taxon>
        <taxon>Pseudomonadati</taxon>
        <taxon>Pseudomonadota</taxon>
        <taxon>Alphaproteobacteria</taxon>
        <taxon>Hyphomicrobiales</taxon>
        <taxon>Phyllobacteriaceae</taxon>
        <taxon>Mesorhizobium</taxon>
    </lineage>
</organism>
<dbReference type="AlphaFoldDB" id="A0A1X7PC96"/>
<evidence type="ECO:0000313" key="6">
    <source>
        <dbReference type="EMBL" id="SMH48844.1"/>
    </source>
</evidence>
<protein>
    <submittedName>
        <fullName evidence="6">Protein-disulfide isomerase</fullName>
    </submittedName>
</protein>
<name>A0A1X7PC96_9HYPH</name>
<dbReference type="InterPro" id="IPR001853">
    <property type="entry name" value="DSBA-like_thioredoxin_dom"/>
</dbReference>
<dbReference type="GO" id="GO:0016853">
    <property type="term" value="F:isomerase activity"/>
    <property type="evidence" value="ECO:0007669"/>
    <property type="project" value="UniProtKB-KW"/>
</dbReference>
<gene>
    <name evidence="6" type="ORF">SAMN02982922_3793</name>
</gene>
<keyword evidence="3" id="KW-1015">Disulfide bond</keyword>
<feature type="domain" description="Thioredoxin" evidence="5">
    <location>
        <begin position="30"/>
        <end position="261"/>
    </location>
</feature>
<dbReference type="OrthoDB" id="9780147at2"/>
<evidence type="ECO:0000256" key="4">
    <source>
        <dbReference type="ARBA" id="ARBA00023284"/>
    </source>
</evidence>
<keyword evidence="6" id="KW-0413">Isomerase</keyword>
<evidence type="ECO:0000256" key="1">
    <source>
        <dbReference type="ARBA" id="ARBA00022729"/>
    </source>
</evidence>
<dbReference type="InterPro" id="IPR036249">
    <property type="entry name" value="Thioredoxin-like_sf"/>
</dbReference>
<dbReference type="GO" id="GO:0016491">
    <property type="term" value="F:oxidoreductase activity"/>
    <property type="evidence" value="ECO:0007669"/>
    <property type="project" value="UniProtKB-KW"/>
</dbReference>
<dbReference type="PROSITE" id="PS51352">
    <property type="entry name" value="THIOREDOXIN_2"/>
    <property type="match status" value="1"/>
</dbReference>
<reference evidence="6 7" key="1">
    <citation type="submission" date="2017-04" db="EMBL/GenBank/DDBJ databases">
        <authorList>
            <person name="Afonso C.L."/>
            <person name="Miller P.J."/>
            <person name="Scott M.A."/>
            <person name="Spackman E."/>
            <person name="Goraichik I."/>
            <person name="Dimitrov K.M."/>
            <person name="Suarez D.L."/>
            <person name="Swayne D.E."/>
        </authorList>
    </citation>
    <scope>NUCLEOTIDE SEQUENCE [LARGE SCALE GENOMIC DNA]</scope>
    <source>
        <strain evidence="6 7">B5P</strain>
    </source>
</reference>
<dbReference type="RefSeq" id="WP_085465568.1">
    <property type="nucleotide sequence ID" value="NZ_FXBL01000004.1"/>
</dbReference>
<evidence type="ECO:0000256" key="2">
    <source>
        <dbReference type="ARBA" id="ARBA00023002"/>
    </source>
</evidence>
<dbReference type="PANTHER" id="PTHR13887">
    <property type="entry name" value="GLUTATHIONE S-TRANSFERASE KAPPA"/>
    <property type="match status" value="1"/>
</dbReference>
<proteinExistence type="predicted"/>
<dbReference type="SUPFAM" id="SSF52833">
    <property type="entry name" value="Thioredoxin-like"/>
    <property type="match status" value="1"/>
</dbReference>
<keyword evidence="1" id="KW-0732">Signal</keyword>
<evidence type="ECO:0000259" key="5">
    <source>
        <dbReference type="PROSITE" id="PS51352"/>
    </source>
</evidence>
<dbReference type="Gene3D" id="3.40.30.10">
    <property type="entry name" value="Glutaredoxin"/>
    <property type="match status" value="1"/>
</dbReference>
<sequence length="267" mass="28817">MSKTLALGLAGVAVSAAMLGFGFYAGKQQPAIAAATPPAVAAPIQGRAQIEQVVRDYLLANPELMVEVQAALESRQEEKQRVAQQSTIASDKDLIFNGKYDGWGGNPQGNVTLVEFFDYNCGFCKRAFPDMQALVKDDPQVRVVYKEFPILGPDSQKAHVVSMAFRALMPQKWTEFHHALMGMSRATEESALRIALSLGADEAALRKEMENPQIGAAFEETYNLATKLAITGTPSYVVGKEVVFGALGKAVLEEKVALARGCGEETC</sequence>
<dbReference type="InterPro" id="IPR041205">
    <property type="entry name" value="ScsC_N"/>
</dbReference>
<keyword evidence="7" id="KW-1185">Reference proteome</keyword>
<dbReference type="Proteomes" id="UP000193083">
    <property type="component" value="Unassembled WGS sequence"/>
</dbReference>
<dbReference type="PANTHER" id="PTHR13887:SF14">
    <property type="entry name" value="DISULFIDE BOND FORMATION PROTEIN D"/>
    <property type="match status" value="1"/>
</dbReference>
<keyword evidence="2" id="KW-0560">Oxidoreductase</keyword>
<dbReference type="InterPro" id="IPR013766">
    <property type="entry name" value="Thioredoxin_domain"/>
</dbReference>
<accession>A0A1X7PC96</accession>
<dbReference type="EMBL" id="FXBL01000004">
    <property type="protein sequence ID" value="SMH48844.1"/>
    <property type="molecule type" value="Genomic_DNA"/>
</dbReference>
<evidence type="ECO:0000256" key="3">
    <source>
        <dbReference type="ARBA" id="ARBA00023157"/>
    </source>
</evidence>
<keyword evidence="4" id="KW-0676">Redox-active center</keyword>
<dbReference type="Pfam" id="PF01323">
    <property type="entry name" value="DSBA"/>
    <property type="match status" value="1"/>
</dbReference>
<dbReference type="CDD" id="cd03023">
    <property type="entry name" value="DsbA_Com1_like"/>
    <property type="match status" value="1"/>
</dbReference>